<proteinExistence type="predicted"/>
<gene>
    <name evidence="1" type="ORF">MNBD_GAMMA20-1708</name>
</gene>
<dbReference type="EMBL" id="UOFU01000196">
    <property type="protein sequence ID" value="VAX00304.1"/>
    <property type="molecule type" value="Genomic_DNA"/>
</dbReference>
<name>A0A3B1AKB2_9ZZZZ</name>
<reference evidence="1" key="1">
    <citation type="submission" date="2018-06" db="EMBL/GenBank/DDBJ databases">
        <authorList>
            <person name="Zhirakovskaya E."/>
        </authorList>
    </citation>
    <scope>NUCLEOTIDE SEQUENCE</scope>
</reference>
<sequence>LSFYESYAQGEGKDTDYEFICSEAVALANLGLHFKLNVTAEHYTLPKGMLIESGE</sequence>
<evidence type="ECO:0000313" key="1">
    <source>
        <dbReference type="EMBL" id="VAX00304.1"/>
    </source>
</evidence>
<organism evidence="1">
    <name type="scientific">hydrothermal vent metagenome</name>
    <dbReference type="NCBI Taxonomy" id="652676"/>
    <lineage>
        <taxon>unclassified sequences</taxon>
        <taxon>metagenomes</taxon>
        <taxon>ecological metagenomes</taxon>
    </lineage>
</organism>
<protein>
    <submittedName>
        <fullName evidence="1">Uncharacterized protein</fullName>
    </submittedName>
</protein>
<dbReference type="AlphaFoldDB" id="A0A3B1AKB2"/>
<accession>A0A3B1AKB2</accession>
<feature type="non-terminal residue" evidence="1">
    <location>
        <position position="1"/>
    </location>
</feature>